<evidence type="ECO:0000256" key="1">
    <source>
        <dbReference type="SAM" id="Coils"/>
    </source>
</evidence>
<gene>
    <name evidence="2" type="ORF">METZ01_LOCUS453473</name>
</gene>
<name>A0A382ZZ68_9ZZZZ</name>
<protein>
    <submittedName>
        <fullName evidence="2">Uncharacterized protein</fullName>
    </submittedName>
</protein>
<accession>A0A382ZZ68</accession>
<organism evidence="2">
    <name type="scientific">marine metagenome</name>
    <dbReference type="NCBI Taxonomy" id="408172"/>
    <lineage>
        <taxon>unclassified sequences</taxon>
        <taxon>metagenomes</taxon>
        <taxon>ecological metagenomes</taxon>
    </lineage>
</organism>
<keyword evidence="1" id="KW-0175">Coiled coil</keyword>
<sequence>MNDENTLTALIGLLAEALNAYTENEKLIAARNRAEDAQNKWEKENDLLNESTEMCFDWDWQYPWR</sequence>
<reference evidence="2" key="1">
    <citation type="submission" date="2018-05" db="EMBL/GenBank/DDBJ databases">
        <authorList>
            <person name="Lanie J.A."/>
            <person name="Ng W.-L."/>
            <person name="Kazmierczak K.M."/>
            <person name="Andrzejewski T.M."/>
            <person name="Davidsen T.M."/>
            <person name="Wayne K.J."/>
            <person name="Tettelin H."/>
            <person name="Glass J.I."/>
            <person name="Rusch D."/>
            <person name="Podicherti R."/>
            <person name="Tsui H.-C.T."/>
            <person name="Winkler M.E."/>
        </authorList>
    </citation>
    <scope>NUCLEOTIDE SEQUENCE</scope>
</reference>
<evidence type="ECO:0000313" key="2">
    <source>
        <dbReference type="EMBL" id="SVE00619.1"/>
    </source>
</evidence>
<dbReference type="EMBL" id="UINC01187743">
    <property type="protein sequence ID" value="SVE00619.1"/>
    <property type="molecule type" value="Genomic_DNA"/>
</dbReference>
<dbReference type="AlphaFoldDB" id="A0A382ZZ68"/>
<proteinExistence type="predicted"/>
<feature type="coiled-coil region" evidence="1">
    <location>
        <begin position="24"/>
        <end position="51"/>
    </location>
</feature>